<comment type="subcellular location">
    <subcellularLocation>
        <location evidence="1 7">Cell membrane</location>
        <topology evidence="1 7">Multi-pass membrane protein</topology>
    </subcellularLocation>
</comment>
<evidence type="ECO:0000313" key="9">
    <source>
        <dbReference type="EMBL" id="MFC4598769.1"/>
    </source>
</evidence>
<evidence type="ECO:0000313" key="10">
    <source>
        <dbReference type="Proteomes" id="UP001596028"/>
    </source>
</evidence>
<dbReference type="Pfam" id="PF00528">
    <property type="entry name" value="BPD_transp_1"/>
    <property type="match status" value="1"/>
</dbReference>
<keyword evidence="3" id="KW-1003">Cell membrane</keyword>
<dbReference type="RefSeq" id="WP_378095350.1">
    <property type="nucleotide sequence ID" value="NZ_JBHSEP010000006.1"/>
</dbReference>
<keyword evidence="6 7" id="KW-0472">Membrane</keyword>
<evidence type="ECO:0000256" key="4">
    <source>
        <dbReference type="ARBA" id="ARBA00022692"/>
    </source>
</evidence>
<keyword evidence="4 7" id="KW-0812">Transmembrane</keyword>
<feature type="transmembrane region" description="Helical" evidence="7">
    <location>
        <begin position="27"/>
        <end position="48"/>
    </location>
</feature>
<dbReference type="PROSITE" id="PS50928">
    <property type="entry name" value="ABC_TM1"/>
    <property type="match status" value="1"/>
</dbReference>
<feature type="transmembrane region" description="Helical" evidence="7">
    <location>
        <begin position="123"/>
        <end position="146"/>
    </location>
</feature>
<evidence type="ECO:0000256" key="3">
    <source>
        <dbReference type="ARBA" id="ARBA00022475"/>
    </source>
</evidence>
<evidence type="ECO:0000256" key="7">
    <source>
        <dbReference type="RuleBase" id="RU363032"/>
    </source>
</evidence>
<accession>A0ABV9FFA5</accession>
<proteinExistence type="inferred from homology"/>
<dbReference type="EMBL" id="JBHSEP010000006">
    <property type="protein sequence ID" value="MFC4598769.1"/>
    <property type="molecule type" value="Genomic_DNA"/>
</dbReference>
<keyword evidence="2 7" id="KW-0813">Transport</keyword>
<evidence type="ECO:0000256" key="6">
    <source>
        <dbReference type="ARBA" id="ARBA00023136"/>
    </source>
</evidence>
<feature type="transmembrane region" description="Helical" evidence="7">
    <location>
        <begin position="194"/>
        <end position="219"/>
    </location>
</feature>
<dbReference type="SUPFAM" id="SSF161098">
    <property type="entry name" value="MetI-like"/>
    <property type="match status" value="1"/>
</dbReference>
<feature type="domain" description="ABC transmembrane type-1" evidence="8">
    <location>
        <begin position="85"/>
        <end position="291"/>
    </location>
</feature>
<evidence type="ECO:0000259" key="8">
    <source>
        <dbReference type="PROSITE" id="PS50928"/>
    </source>
</evidence>
<dbReference type="InterPro" id="IPR000515">
    <property type="entry name" value="MetI-like"/>
</dbReference>
<dbReference type="InterPro" id="IPR035906">
    <property type="entry name" value="MetI-like_sf"/>
</dbReference>
<reference evidence="10" key="1">
    <citation type="journal article" date="2019" name="Int. J. Syst. Evol. Microbiol.">
        <title>The Global Catalogue of Microorganisms (GCM) 10K type strain sequencing project: providing services to taxonomists for standard genome sequencing and annotation.</title>
        <authorList>
            <consortium name="The Broad Institute Genomics Platform"/>
            <consortium name="The Broad Institute Genome Sequencing Center for Infectious Disease"/>
            <person name="Wu L."/>
            <person name="Ma J."/>
        </authorList>
    </citation>
    <scope>NUCLEOTIDE SEQUENCE [LARGE SCALE GENOMIC DNA]</scope>
    <source>
        <strain evidence="10">CCUG 49571</strain>
    </source>
</reference>
<organism evidence="9 10">
    <name type="scientific">Cohnella hongkongensis</name>
    <dbReference type="NCBI Taxonomy" id="178337"/>
    <lineage>
        <taxon>Bacteria</taxon>
        <taxon>Bacillati</taxon>
        <taxon>Bacillota</taxon>
        <taxon>Bacilli</taxon>
        <taxon>Bacillales</taxon>
        <taxon>Paenibacillaceae</taxon>
        <taxon>Cohnella</taxon>
    </lineage>
</organism>
<feature type="transmembrane region" description="Helical" evidence="7">
    <location>
        <begin position="152"/>
        <end position="173"/>
    </location>
</feature>
<gene>
    <name evidence="9" type="ORF">ACFO3S_11025</name>
</gene>
<dbReference type="PANTHER" id="PTHR43744:SF9">
    <property type="entry name" value="POLYGALACTURONAN_RHAMNOGALACTURONAN TRANSPORT SYSTEM PERMEASE PROTEIN YTCP"/>
    <property type="match status" value="1"/>
</dbReference>
<comment type="caution">
    <text evidence="9">The sequence shown here is derived from an EMBL/GenBank/DDBJ whole genome shotgun (WGS) entry which is preliminary data.</text>
</comment>
<evidence type="ECO:0000256" key="5">
    <source>
        <dbReference type="ARBA" id="ARBA00022989"/>
    </source>
</evidence>
<protein>
    <submittedName>
        <fullName evidence="9">Carbohydrate ABC transporter permease</fullName>
    </submittedName>
</protein>
<name>A0ABV9FFA5_9BACL</name>
<dbReference type="Gene3D" id="1.10.3720.10">
    <property type="entry name" value="MetI-like"/>
    <property type="match status" value="1"/>
</dbReference>
<keyword evidence="5 7" id="KW-1133">Transmembrane helix</keyword>
<feature type="transmembrane region" description="Helical" evidence="7">
    <location>
        <begin position="85"/>
        <end position="111"/>
    </location>
</feature>
<dbReference type="CDD" id="cd06261">
    <property type="entry name" value="TM_PBP2"/>
    <property type="match status" value="1"/>
</dbReference>
<evidence type="ECO:0000256" key="1">
    <source>
        <dbReference type="ARBA" id="ARBA00004651"/>
    </source>
</evidence>
<comment type="similarity">
    <text evidence="7">Belongs to the binding-protein-dependent transport system permease family.</text>
</comment>
<keyword evidence="10" id="KW-1185">Reference proteome</keyword>
<feature type="transmembrane region" description="Helical" evidence="7">
    <location>
        <begin position="274"/>
        <end position="291"/>
    </location>
</feature>
<evidence type="ECO:0000256" key="2">
    <source>
        <dbReference type="ARBA" id="ARBA00022448"/>
    </source>
</evidence>
<sequence>MVKQASSAVPSPVSQDSPRILQWGINLFFLALSALIVVPFLLVLSISLTREQSLLDFGYRFIPKEFSLQAYRLIFANPGQLLRAYGVTALVTAIGTTAALFLTSLIAFVIARRDYAYRRATTLFIFFTMLFSPGIVPTYILVTRVMHLQNTIWALIVPYLLNPFHVMLLKGFLDKLPGEIVESAKIDGCSEFRIYSRIVLPLAKPALATVGLLIAFAYWNDWWLGLLFIDNQNQVPLQLLLYRIMNQIEFLSNQFIHSNVAVDLSQFPSLSTRMAMAILAAGPMMFIFPLFQRFFVGGLTVGSVKG</sequence>
<dbReference type="PANTHER" id="PTHR43744">
    <property type="entry name" value="ABC TRANSPORTER PERMEASE PROTEIN MG189-RELATED-RELATED"/>
    <property type="match status" value="1"/>
</dbReference>
<dbReference type="Proteomes" id="UP001596028">
    <property type="component" value="Unassembled WGS sequence"/>
</dbReference>